<dbReference type="InterPro" id="IPR050393">
    <property type="entry name" value="MFP_Efflux_Pump"/>
</dbReference>
<keyword evidence="2 5" id="KW-0812">Transmembrane</keyword>
<organism evidence="8 9">
    <name type="scientific">Gluconobacter oxydans DSM 3504</name>
    <dbReference type="NCBI Taxonomy" id="1288313"/>
    <lineage>
        <taxon>Bacteria</taxon>
        <taxon>Pseudomonadati</taxon>
        <taxon>Pseudomonadota</taxon>
        <taxon>Alphaproteobacteria</taxon>
        <taxon>Acetobacterales</taxon>
        <taxon>Acetobacteraceae</taxon>
        <taxon>Gluconobacter</taxon>
    </lineage>
</organism>
<evidence type="ECO:0000256" key="5">
    <source>
        <dbReference type="SAM" id="Phobius"/>
    </source>
</evidence>
<proteinExistence type="inferred from homology"/>
<accession>A0A067Z2L3</accession>
<dbReference type="PANTHER" id="PTHR30367:SF1">
    <property type="entry name" value="MULTIDRUG RESISTANCE PROTEIN MDTN"/>
    <property type="match status" value="1"/>
</dbReference>
<dbReference type="Pfam" id="PF25963">
    <property type="entry name" value="Beta-barrel_AAEA"/>
    <property type="match status" value="1"/>
</dbReference>
<dbReference type="Pfam" id="PF25917">
    <property type="entry name" value="BSH_RND"/>
    <property type="match status" value="1"/>
</dbReference>
<dbReference type="GO" id="GO:0016020">
    <property type="term" value="C:membrane"/>
    <property type="evidence" value="ECO:0007669"/>
    <property type="project" value="InterPro"/>
</dbReference>
<dbReference type="Gene3D" id="2.40.30.170">
    <property type="match status" value="1"/>
</dbReference>
<protein>
    <submittedName>
        <fullName evidence="8">Putative efflux transporter</fullName>
    </submittedName>
</protein>
<dbReference type="EMBL" id="CP004373">
    <property type="protein sequence ID" value="AHK70728.1"/>
    <property type="molecule type" value="Genomic_DNA"/>
</dbReference>
<evidence type="ECO:0000256" key="3">
    <source>
        <dbReference type="ARBA" id="ARBA00022989"/>
    </source>
</evidence>
<dbReference type="InterPro" id="IPR058625">
    <property type="entry name" value="MdtA-like_BSH"/>
</dbReference>
<dbReference type="Gene3D" id="2.40.50.100">
    <property type="match status" value="1"/>
</dbReference>
<dbReference type="HOGENOM" id="CLU_018816_15_2_5"/>
<dbReference type="PANTHER" id="PTHR30367">
    <property type="entry name" value="P-HYDROXYBENZOIC ACID EFFLUX PUMP SUBUNIT AAEA-RELATED"/>
    <property type="match status" value="1"/>
</dbReference>
<dbReference type="RefSeq" id="WP_041111336.1">
    <property type="nucleotide sequence ID" value="NZ_CP004373.1"/>
</dbReference>
<evidence type="ECO:0000256" key="4">
    <source>
        <dbReference type="ARBA" id="ARBA00023136"/>
    </source>
</evidence>
<gene>
    <name evidence="8" type="ORF">GLS_c08150</name>
</gene>
<dbReference type="SUPFAM" id="SSF111369">
    <property type="entry name" value="HlyD-like secretion proteins"/>
    <property type="match status" value="1"/>
</dbReference>
<feature type="transmembrane region" description="Helical" evidence="5">
    <location>
        <begin position="12"/>
        <end position="32"/>
    </location>
</feature>
<evidence type="ECO:0000313" key="8">
    <source>
        <dbReference type="EMBL" id="AHK70728.1"/>
    </source>
</evidence>
<name>A0A067Z2L3_GLUOY</name>
<keyword evidence="3 5" id="KW-1133">Transmembrane helix</keyword>
<dbReference type="AlphaFoldDB" id="A0A067Z2L3"/>
<comment type="similarity">
    <text evidence="1">Belongs to the membrane fusion protein (MFP) (TC 8.A.1) family.</text>
</comment>
<dbReference type="KEGG" id="goy:GLS_c08150"/>
<feature type="domain" description="p-hydroxybenzoic acid efflux pump subunit AaeA-like beta-barrel" evidence="7">
    <location>
        <begin position="190"/>
        <end position="286"/>
    </location>
</feature>
<feature type="domain" description="Multidrug resistance protein MdtA-like barrel-sandwich hybrid" evidence="6">
    <location>
        <begin position="47"/>
        <end position="186"/>
    </location>
</feature>
<evidence type="ECO:0000259" key="7">
    <source>
        <dbReference type="Pfam" id="PF25963"/>
    </source>
</evidence>
<dbReference type="InterPro" id="IPR006143">
    <property type="entry name" value="RND_pump_MFP"/>
</dbReference>
<keyword evidence="4 5" id="KW-0472">Membrane</keyword>
<evidence type="ECO:0000259" key="6">
    <source>
        <dbReference type="Pfam" id="PF25917"/>
    </source>
</evidence>
<dbReference type="GeneID" id="56905045"/>
<evidence type="ECO:0000313" key="9">
    <source>
        <dbReference type="Proteomes" id="UP000031656"/>
    </source>
</evidence>
<dbReference type="Proteomes" id="UP000031656">
    <property type="component" value="Chromosome"/>
</dbReference>
<dbReference type="GO" id="GO:0022857">
    <property type="term" value="F:transmembrane transporter activity"/>
    <property type="evidence" value="ECO:0007669"/>
    <property type="project" value="InterPro"/>
</dbReference>
<sequence length="316" mass="35463">MLASAHRLIRLTITLCILVVAALVVVILWDYYTASPWTRNGQVRAQVANIAPRVSGQILDVRVKDNQFVHKGDVLYVIDPFDFKVALDTAKARVAERKADLEFRVVQAQWRKAIPGTAVSVEEKRQYEALSQQMQAQYDAAQAAERQAAINLERTEVRSSIDGIVTNLIMRPGDFATAGVVNIHIIDTSSYWVDGYFEETKVHDLDEGDLVRMDLMGYHDPLFGHVESITRGIASNNALVNKQGLPEVDPVYTWVRLAQRIPVRVKIDKIPDDLTLAAGMTATVTVVSEEGNRRHRSTHAAFQHFGDDIRHLFGHR</sequence>
<dbReference type="InterPro" id="IPR058634">
    <property type="entry name" value="AaeA-lik-b-barrel"/>
</dbReference>
<evidence type="ECO:0000256" key="1">
    <source>
        <dbReference type="ARBA" id="ARBA00009477"/>
    </source>
</evidence>
<evidence type="ECO:0000256" key="2">
    <source>
        <dbReference type="ARBA" id="ARBA00022692"/>
    </source>
</evidence>
<dbReference type="NCBIfam" id="TIGR01730">
    <property type="entry name" value="RND_mfp"/>
    <property type="match status" value="1"/>
</dbReference>
<reference evidence="8 9" key="1">
    <citation type="journal article" date="2015" name="Appl. Microbiol. Biotechnol.">
        <title>The consequence of an additional NADH dehydrogenase paralog on the growth of Gluconobacter oxydans DSM3504.</title>
        <authorList>
            <person name="Kostner D."/>
            <person name="Luchterhand B."/>
            <person name="Junker A."/>
            <person name="Volland S."/>
            <person name="Daniel R."/>
            <person name="Buchs J."/>
            <person name="Liebl W."/>
            <person name="Ehrenreich A."/>
        </authorList>
    </citation>
    <scope>NUCLEOTIDE SEQUENCE [LARGE SCALE GENOMIC DNA]</scope>
    <source>
        <strain evidence="8">DSM 3504</strain>
    </source>
</reference>